<dbReference type="AlphaFoldDB" id="A0A9W9FBH8"/>
<keyword evidence="1" id="KW-0732">Signal</keyword>
<reference evidence="2" key="2">
    <citation type="journal article" date="2023" name="IMA Fungus">
        <title>Comparative genomic study of the Penicillium genus elucidates a diverse pangenome and 15 lateral gene transfer events.</title>
        <authorList>
            <person name="Petersen C."/>
            <person name="Sorensen T."/>
            <person name="Nielsen M.R."/>
            <person name="Sondergaard T.E."/>
            <person name="Sorensen J.L."/>
            <person name="Fitzpatrick D.A."/>
            <person name="Frisvad J.C."/>
            <person name="Nielsen K.L."/>
        </authorList>
    </citation>
    <scope>NUCLEOTIDE SEQUENCE</scope>
    <source>
        <strain evidence="2">IBT 30069</strain>
    </source>
</reference>
<comment type="caution">
    <text evidence="2">The sequence shown here is derived from an EMBL/GenBank/DDBJ whole genome shotgun (WGS) entry which is preliminary data.</text>
</comment>
<evidence type="ECO:0000313" key="2">
    <source>
        <dbReference type="EMBL" id="KAJ5097119.1"/>
    </source>
</evidence>
<gene>
    <name evidence="2" type="ORF">N7456_007840</name>
</gene>
<evidence type="ECO:0008006" key="4">
    <source>
        <dbReference type="Google" id="ProtNLM"/>
    </source>
</evidence>
<keyword evidence="3" id="KW-1185">Reference proteome</keyword>
<dbReference type="Proteomes" id="UP001149165">
    <property type="component" value="Unassembled WGS sequence"/>
</dbReference>
<proteinExistence type="predicted"/>
<sequence length="406" mass="43922">MTRILSILLYFAILIQNALSAVVVPKNVAVVPTVDSLFTLSTGAGSCASKTTVINTYLSECVQLMDALLTAYHSYGTVTAYRTMFEVYLSAKFDGTTVSSDSGQWTTIETRLTNVATFLSGGGITGAKTNTKPRLFCDDTFAELKTWQTVARDGNGKEMFDEDDDEVMILEVYPKIKDRQVAGLESGSVDATISPFWVPSLNGYTFSTLDPSYTTLCQKPGRMALTSRADTNAGAEAGSPSGYTYATFDRHLLLCPDSFSPSGNGPHTIASLSALVSSTNYPVEGLKQLPLSTISATLFHELFHLVDVAGTDNDNNLQSFLPILDASYSKKSPNTVNAPEPYALFATAAYLYQNPPGGDDPVLEACNLGGPSSGTFKEEQMYLSLEVSRILLISWATTSFKFLFEY</sequence>
<reference evidence="2" key="1">
    <citation type="submission" date="2022-11" db="EMBL/GenBank/DDBJ databases">
        <authorList>
            <person name="Petersen C."/>
        </authorList>
    </citation>
    <scope>NUCLEOTIDE SEQUENCE</scope>
    <source>
        <strain evidence="2">IBT 30069</strain>
    </source>
</reference>
<dbReference type="OrthoDB" id="4369182at2759"/>
<feature type="signal peptide" evidence="1">
    <location>
        <begin position="1"/>
        <end position="20"/>
    </location>
</feature>
<feature type="chain" id="PRO_5040860416" description="Lysine-specific metallo-endopeptidase domain-containing protein" evidence="1">
    <location>
        <begin position="21"/>
        <end position="406"/>
    </location>
</feature>
<evidence type="ECO:0000256" key="1">
    <source>
        <dbReference type="SAM" id="SignalP"/>
    </source>
</evidence>
<name>A0A9W9FBH8_9EURO</name>
<dbReference type="EMBL" id="JAPQKH010000005">
    <property type="protein sequence ID" value="KAJ5097119.1"/>
    <property type="molecule type" value="Genomic_DNA"/>
</dbReference>
<evidence type="ECO:0000313" key="3">
    <source>
        <dbReference type="Proteomes" id="UP001149165"/>
    </source>
</evidence>
<organism evidence="2 3">
    <name type="scientific">Penicillium angulare</name>
    <dbReference type="NCBI Taxonomy" id="116970"/>
    <lineage>
        <taxon>Eukaryota</taxon>
        <taxon>Fungi</taxon>
        <taxon>Dikarya</taxon>
        <taxon>Ascomycota</taxon>
        <taxon>Pezizomycotina</taxon>
        <taxon>Eurotiomycetes</taxon>
        <taxon>Eurotiomycetidae</taxon>
        <taxon>Eurotiales</taxon>
        <taxon>Aspergillaceae</taxon>
        <taxon>Penicillium</taxon>
    </lineage>
</organism>
<protein>
    <recommendedName>
        <fullName evidence="4">Lysine-specific metallo-endopeptidase domain-containing protein</fullName>
    </recommendedName>
</protein>
<accession>A0A9W9FBH8</accession>